<dbReference type="Proteomes" id="UP000285793">
    <property type="component" value="Unassembled WGS sequence"/>
</dbReference>
<evidence type="ECO:0000313" key="2">
    <source>
        <dbReference type="Proteomes" id="UP000285793"/>
    </source>
</evidence>
<dbReference type="RefSeq" id="WP_085660772.1">
    <property type="nucleotide sequence ID" value="NZ_PQJL01000016.1"/>
</dbReference>
<dbReference type="AlphaFoldDB" id="A0A423XU05"/>
<comment type="caution">
    <text evidence="1">The sequence shown here is derived from an EMBL/GenBank/DDBJ whole genome shotgun (WGS) entry which is preliminary data.</text>
</comment>
<dbReference type="EMBL" id="PQJL01000016">
    <property type="protein sequence ID" value="ROW60017.1"/>
    <property type="molecule type" value="Genomic_DNA"/>
</dbReference>
<proteinExistence type="predicted"/>
<name>A0A423XU05_9ENTR</name>
<reference evidence="1 2" key="1">
    <citation type="journal article" date="2018" name="Front. Microbiol.">
        <title>An Investigation of an Acute Gastroenteritis Outbreak: Cronobacter sakazakii, a Potential Cause of Food-Borne Illness.</title>
        <authorList>
            <person name="Yong W."/>
            <person name="Guo B."/>
            <person name="Shi X."/>
            <person name="Cheng T."/>
            <person name="Chen M."/>
            <person name="Jiang X."/>
            <person name="Ye Y."/>
            <person name="Wang J."/>
            <person name="Xie G."/>
            <person name="Ding J."/>
        </authorList>
    </citation>
    <scope>NUCLEOTIDE SEQUENCE [LARGE SCALE GENOMIC DNA]</scope>
    <source>
        <strain evidence="1 2">S1</strain>
    </source>
</reference>
<protein>
    <submittedName>
        <fullName evidence="1">Uncharacterized protein</fullName>
    </submittedName>
</protein>
<gene>
    <name evidence="1" type="ORF">C3E80_16705</name>
</gene>
<accession>A0A423XU05</accession>
<evidence type="ECO:0000313" key="1">
    <source>
        <dbReference type="EMBL" id="ROW60017.1"/>
    </source>
</evidence>
<organism evidence="1 2">
    <name type="scientific">Cronobacter malonaticus</name>
    <dbReference type="NCBI Taxonomy" id="413503"/>
    <lineage>
        <taxon>Bacteria</taxon>
        <taxon>Pseudomonadati</taxon>
        <taxon>Pseudomonadota</taxon>
        <taxon>Gammaproteobacteria</taxon>
        <taxon>Enterobacterales</taxon>
        <taxon>Enterobacteriaceae</taxon>
        <taxon>Cronobacter</taxon>
    </lineage>
</organism>
<sequence>MALVFIPALIVLLTAKEKELGRELTQQEVETLRDNAVGMVMPDDVALKMNESRGYPDVDPENVWHDWLSYKNSFDVQ</sequence>